<dbReference type="EMBL" id="MU277192">
    <property type="protein sequence ID" value="KAI0066753.1"/>
    <property type="molecule type" value="Genomic_DNA"/>
</dbReference>
<reference evidence="1" key="1">
    <citation type="submission" date="2021-03" db="EMBL/GenBank/DDBJ databases">
        <authorList>
            <consortium name="DOE Joint Genome Institute"/>
            <person name="Ahrendt S."/>
            <person name="Looney B.P."/>
            <person name="Miyauchi S."/>
            <person name="Morin E."/>
            <person name="Drula E."/>
            <person name="Courty P.E."/>
            <person name="Chicoki N."/>
            <person name="Fauchery L."/>
            <person name="Kohler A."/>
            <person name="Kuo A."/>
            <person name="Labutti K."/>
            <person name="Pangilinan J."/>
            <person name="Lipzen A."/>
            <person name="Riley R."/>
            <person name="Andreopoulos W."/>
            <person name="He G."/>
            <person name="Johnson J."/>
            <person name="Barry K.W."/>
            <person name="Grigoriev I.V."/>
            <person name="Nagy L."/>
            <person name="Hibbett D."/>
            <person name="Henrissat B."/>
            <person name="Matheny P.B."/>
            <person name="Labbe J."/>
            <person name="Martin F."/>
        </authorList>
    </citation>
    <scope>NUCLEOTIDE SEQUENCE</scope>
    <source>
        <strain evidence="1">HHB10654</strain>
    </source>
</reference>
<name>A0ACB8TE95_9AGAM</name>
<protein>
    <submittedName>
        <fullName evidence="1">Uncharacterized protein</fullName>
    </submittedName>
</protein>
<comment type="caution">
    <text evidence="1">The sequence shown here is derived from an EMBL/GenBank/DDBJ whole genome shotgun (WGS) entry which is preliminary data.</text>
</comment>
<evidence type="ECO:0000313" key="1">
    <source>
        <dbReference type="EMBL" id="KAI0066753.1"/>
    </source>
</evidence>
<organism evidence="1 2">
    <name type="scientific">Artomyces pyxidatus</name>
    <dbReference type="NCBI Taxonomy" id="48021"/>
    <lineage>
        <taxon>Eukaryota</taxon>
        <taxon>Fungi</taxon>
        <taxon>Dikarya</taxon>
        <taxon>Basidiomycota</taxon>
        <taxon>Agaricomycotina</taxon>
        <taxon>Agaricomycetes</taxon>
        <taxon>Russulales</taxon>
        <taxon>Auriscalpiaceae</taxon>
        <taxon>Artomyces</taxon>
    </lineage>
</organism>
<keyword evidence="2" id="KW-1185">Reference proteome</keyword>
<sequence>MSLQRADDDAFWEPEKSKVSSVLEKIPPALERATLRLEFPPSYVVVGAYRLLTDKLLFVPIWKKCKHGFLRGLGVGAGWALFSFKIQRKLVKIFWLKSPTVTALATHDTVLGFKVPFDVPTYATVMLLSTQLTLILTFFLSRNLRLARERAWDQTVASRGKGPDFWQPYVEEWDTPPVVDDDKWAGLASAKGWVLSYTVKRVLLLPLHVVPLAGIFVAAGFKALETARHLHRPYFEAKKMTRPQVAVFIAEHKWDYRSACTCHCMFVFNSTSTQRSDLLRHCWSPFPSSASYSPCLIALGPQCGRTISRSASTSCGKRERRGPLETLFLDCDAKDIL</sequence>
<accession>A0ACB8TE95</accession>
<reference evidence="1" key="2">
    <citation type="journal article" date="2022" name="New Phytol.">
        <title>Evolutionary transition to the ectomycorrhizal habit in the genomes of a hyperdiverse lineage of mushroom-forming fungi.</title>
        <authorList>
            <person name="Looney B."/>
            <person name="Miyauchi S."/>
            <person name="Morin E."/>
            <person name="Drula E."/>
            <person name="Courty P.E."/>
            <person name="Kohler A."/>
            <person name="Kuo A."/>
            <person name="LaButti K."/>
            <person name="Pangilinan J."/>
            <person name="Lipzen A."/>
            <person name="Riley R."/>
            <person name="Andreopoulos W."/>
            <person name="He G."/>
            <person name="Johnson J."/>
            <person name="Nolan M."/>
            <person name="Tritt A."/>
            <person name="Barry K.W."/>
            <person name="Grigoriev I.V."/>
            <person name="Nagy L.G."/>
            <person name="Hibbett D."/>
            <person name="Henrissat B."/>
            <person name="Matheny P.B."/>
            <person name="Labbe J."/>
            <person name="Martin F.M."/>
        </authorList>
    </citation>
    <scope>NUCLEOTIDE SEQUENCE</scope>
    <source>
        <strain evidence="1">HHB10654</strain>
    </source>
</reference>
<dbReference type="Proteomes" id="UP000814140">
    <property type="component" value="Unassembled WGS sequence"/>
</dbReference>
<proteinExistence type="predicted"/>
<gene>
    <name evidence="1" type="ORF">BV25DRAFT_1820822</name>
</gene>
<evidence type="ECO:0000313" key="2">
    <source>
        <dbReference type="Proteomes" id="UP000814140"/>
    </source>
</evidence>